<keyword evidence="2" id="KW-1185">Reference proteome</keyword>
<name>B4K423_DROGR</name>
<proteinExistence type="predicted"/>
<dbReference type="Proteomes" id="UP000001070">
    <property type="component" value="Unassembled WGS sequence"/>
</dbReference>
<organism evidence="2">
    <name type="scientific">Drosophila grimshawi</name>
    <name type="common">Hawaiian fruit fly</name>
    <name type="synonym">Idiomyia grimshawi</name>
    <dbReference type="NCBI Taxonomy" id="7222"/>
    <lineage>
        <taxon>Eukaryota</taxon>
        <taxon>Metazoa</taxon>
        <taxon>Ecdysozoa</taxon>
        <taxon>Arthropoda</taxon>
        <taxon>Hexapoda</taxon>
        <taxon>Insecta</taxon>
        <taxon>Pterygota</taxon>
        <taxon>Neoptera</taxon>
        <taxon>Endopterygota</taxon>
        <taxon>Diptera</taxon>
        <taxon>Brachycera</taxon>
        <taxon>Muscomorpha</taxon>
        <taxon>Ephydroidea</taxon>
        <taxon>Drosophilidae</taxon>
        <taxon>Drosophila</taxon>
        <taxon>Hawaiian Drosophila</taxon>
    </lineage>
</organism>
<dbReference type="HOGENOM" id="CLU_2429352_0_0_1"/>
<gene>
    <name evidence="1" type="primary">Dgri\GH23492</name>
    <name evidence="1" type="ORF">Dgri_GH23492</name>
</gene>
<protein>
    <submittedName>
        <fullName evidence="1">GH23492</fullName>
    </submittedName>
</protein>
<sequence>MERGSSSKPNMDLLRPKWIGLTLDFDAGGGFNAAQMIVCLATIRARCQLAGLEQNETAVRLQLQCGRGLGQLATVDEPLYVWLWPAAGGAI</sequence>
<accession>B4K423</accession>
<evidence type="ECO:0000313" key="1">
    <source>
        <dbReference type="EMBL" id="EDW05123.1"/>
    </source>
</evidence>
<reference evidence="1 2" key="1">
    <citation type="journal article" date="2007" name="Nature">
        <title>Evolution of genes and genomes on the Drosophila phylogeny.</title>
        <authorList>
            <consortium name="Drosophila 12 Genomes Consortium"/>
            <person name="Clark A.G."/>
            <person name="Eisen M.B."/>
            <person name="Smith D.R."/>
            <person name="Bergman C.M."/>
            <person name="Oliver B."/>
            <person name="Markow T.A."/>
            <person name="Kaufman T.C."/>
            <person name="Kellis M."/>
            <person name="Gelbart W."/>
            <person name="Iyer V.N."/>
            <person name="Pollard D.A."/>
            <person name="Sackton T.B."/>
            <person name="Larracuente A.M."/>
            <person name="Singh N.D."/>
            <person name="Abad J.P."/>
            <person name="Abt D.N."/>
            <person name="Adryan B."/>
            <person name="Aguade M."/>
            <person name="Akashi H."/>
            <person name="Anderson W.W."/>
            <person name="Aquadro C.F."/>
            <person name="Ardell D.H."/>
            <person name="Arguello R."/>
            <person name="Artieri C.G."/>
            <person name="Barbash D.A."/>
            <person name="Barker D."/>
            <person name="Barsanti P."/>
            <person name="Batterham P."/>
            <person name="Batzoglou S."/>
            <person name="Begun D."/>
            <person name="Bhutkar A."/>
            <person name="Blanco E."/>
            <person name="Bosak S.A."/>
            <person name="Bradley R.K."/>
            <person name="Brand A.D."/>
            <person name="Brent M.R."/>
            <person name="Brooks A.N."/>
            <person name="Brown R.H."/>
            <person name="Butlin R.K."/>
            <person name="Caggese C."/>
            <person name="Calvi B.R."/>
            <person name="Bernardo de Carvalho A."/>
            <person name="Caspi A."/>
            <person name="Castrezana S."/>
            <person name="Celniker S.E."/>
            <person name="Chang J.L."/>
            <person name="Chapple C."/>
            <person name="Chatterji S."/>
            <person name="Chinwalla A."/>
            <person name="Civetta A."/>
            <person name="Clifton S.W."/>
            <person name="Comeron J.M."/>
            <person name="Costello J.C."/>
            <person name="Coyne J.A."/>
            <person name="Daub J."/>
            <person name="David R.G."/>
            <person name="Delcher A.L."/>
            <person name="Delehaunty K."/>
            <person name="Do C.B."/>
            <person name="Ebling H."/>
            <person name="Edwards K."/>
            <person name="Eickbush T."/>
            <person name="Evans J.D."/>
            <person name="Filipski A."/>
            <person name="Findeiss S."/>
            <person name="Freyhult E."/>
            <person name="Fulton L."/>
            <person name="Fulton R."/>
            <person name="Garcia A.C."/>
            <person name="Gardiner A."/>
            <person name="Garfield D.A."/>
            <person name="Garvin B.E."/>
            <person name="Gibson G."/>
            <person name="Gilbert D."/>
            <person name="Gnerre S."/>
            <person name="Godfrey J."/>
            <person name="Good R."/>
            <person name="Gotea V."/>
            <person name="Gravely B."/>
            <person name="Greenberg A.J."/>
            <person name="Griffiths-Jones S."/>
            <person name="Gross S."/>
            <person name="Guigo R."/>
            <person name="Gustafson E.A."/>
            <person name="Haerty W."/>
            <person name="Hahn M.W."/>
            <person name="Halligan D.L."/>
            <person name="Halpern A.L."/>
            <person name="Halter G.M."/>
            <person name="Han M.V."/>
            <person name="Heger A."/>
            <person name="Hillier L."/>
            <person name="Hinrichs A.S."/>
            <person name="Holmes I."/>
            <person name="Hoskins R.A."/>
            <person name="Hubisz M.J."/>
            <person name="Hultmark D."/>
            <person name="Huntley M.A."/>
            <person name="Jaffe D.B."/>
            <person name="Jagadeeshan S."/>
            <person name="Jeck W.R."/>
            <person name="Johnson J."/>
            <person name="Jones C.D."/>
            <person name="Jordan W.C."/>
            <person name="Karpen G.H."/>
            <person name="Kataoka E."/>
            <person name="Keightley P.D."/>
            <person name="Kheradpour P."/>
            <person name="Kirkness E.F."/>
            <person name="Koerich L.B."/>
            <person name="Kristiansen K."/>
            <person name="Kudrna D."/>
            <person name="Kulathinal R.J."/>
            <person name="Kumar S."/>
            <person name="Kwok R."/>
            <person name="Lander E."/>
            <person name="Langley C.H."/>
            <person name="Lapoint R."/>
            <person name="Lazzaro B.P."/>
            <person name="Lee S.J."/>
            <person name="Levesque L."/>
            <person name="Li R."/>
            <person name="Lin C.F."/>
            <person name="Lin M.F."/>
            <person name="Lindblad-Toh K."/>
            <person name="Llopart A."/>
            <person name="Long M."/>
            <person name="Low L."/>
            <person name="Lozovsky E."/>
            <person name="Lu J."/>
            <person name="Luo M."/>
            <person name="Machado C.A."/>
            <person name="Makalowski W."/>
            <person name="Marzo M."/>
            <person name="Matsuda M."/>
            <person name="Matzkin L."/>
            <person name="McAllister B."/>
            <person name="McBride C.S."/>
            <person name="McKernan B."/>
            <person name="McKernan K."/>
            <person name="Mendez-Lago M."/>
            <person name="Minx P."/>
            <person name="Mollenhauer M.U."/>
            <person name="Montooth K."/>
            <person name="Mount S.M."/>
            <person name="Mu X."/>
            <person name="Myers E."/>
            <person name="Negre B."/>
            <person name="Newfeld S."/>
            <person name="Nielsen R."/>
            <person name="Noor M.A."/>
            <person name="O'Grady P."/>
            <person name="Pachter L."/>
            <person name="Papaceit M."/>
            <person name="Parisi M.J."/>
            <person name="Parisi M."/>
            <person name="Parts L."/>
            <person name="Pedersen J.S."/>
            <person name="Pesole G."/>
            <person name="Phillippy A.M."/>
            <person name="Ponting C.P."/>
            <person name="Pop M."/>
            <person name="Porcelli D."/>
            <person name="Powell J.R."/>
            <person name="Prohaska S."/>
            <person name="Pruitt K."/>
            <person name="Puig M."/>
            <person name="Quesneville H."/>
            <person name="Ram K.R."/>
            <person name="Rand D."/>
            <person name="Rasmussen M.D."/>
            <person name="Reed L.K."/>
            <person name="Reenan R."/>
            <person name="Reily A."/>
            <person name="Remington K.A."/>
            <person name="Rieger T.T."/>
            <person name="Ritchie M.G."/>
            <person name="Robin C."/>
            <person name="Rogers Y.H."/>
            <person name="Rohde C."/>
            <person name="Rozas J."/>
            <person name="Rubenfield M.J."/>
            <person name="Ruiz A."/>
            <person name="Russo S."/>
            <person name="Salzberg S.L."/>
            <person name="Sanchez-Gracia A."/>
            <person name="Saranga D.J."/>
            <person name="Sato H."/>
            <person name="Schaeffer S.W."/>
            <person name="Schatz M.C."/>
            <person name="Schlenke T."/>
            <person name="Schwartz R."/>
            <person name="Segarra C."/>
            <person name="Singh R.S."/>
            <person name="Sirot L."/>
            <person name="Sirota M."/>
            <person name="Sisneros N.B."/>
            <person name="Smith C.D."/>
            <person name="Smith T.F."/>
            <person name="Spieth J."/>
            <person name="Stage D.E."/>
            <person name="Stark A."/>
            <person name="Stephan W."/>
            <person name="Strausberg R.L."/>
            <person name="Strempel S."/>
            <person name="Sturgill D."/>
            <person name="Sutton G."/>
            <person name="Sutton G.G."/>
            <person name="Tao W."/>
            <person name="Teichmann S."/>
            <person name="Tobari Y.N."/>
            <person name="Tomimura Y."/>
            <person name="Tsolas J.M."/>
            <person name="Valente V.L."/>
            <person name="Venter E."/>
            <person name="Venter J.C."/>
            <person name="Vicario S."/>
            <person name="Vieira F.G."/>
            <person name="Vilella A.J."/>
            <person name="Villasante A."/>
            <person name="Walenz B."/>
            <person name="Wang J."/>
            <person name="Wasserman M."/>
            <person name="Watts T."/>
            <person name="Wilson D."/>
            <person name="Wilson R.K."/>
            <person name="Wing R.A."/>
            <person name="Wolfner M.F."/>
            <person name="Wong A."/>
            <person name="Wong G.K."/>
            <person name="Wu C.I."/>
            <person name="Wu G."/>
            <person name="Yamamoto D."/>
            <person name="Yang H.P."/>
            <person name="Yang S.P."/>
            <person name="Yorke J.A."/>
            <person name="Yoshida K."/>
            <person name="Zdobnov E."/>
            <person name="Zhang P."/>
            <person name="Zhang Y."/>
            <person name="Zimin A.V."/>
            <person name="Baldwin J."/>
            <person name="Abdouelleil A."/>
            <person name="Abdulkadir J."/>
            <person name="Abebe A."/>
            <person name="Abera B."/>
            <person name="Abreu J."/>
            <person name="Acer S.C."/>
            <person name="Aftuck L."/>
            <person name="Alexander A."/>
            <person name="An P."/>
            <person name="Anderson E."/>
            <person name="Anderson S."/>
            <person name="Arachi H."/>
            <person name="Azer M."/>
            <person name="Bachantsang P."/>
            <person name="Barry A."/>
            <person name="Bayul T."/>
            <person name="Berlin A."/>
            <person name="Bessette D."/>
            <person name="Bloom T."/>
            <person name="Blye J."/>
            <person name="Boguslavskiy L."/>
            <person name="Bonnet C."/>
            <person name="Boukhgalter B."/>
            <person name="Bourzgui I."/>
            <person name="Brown A."/>
            <person name="Cahill P."/>
            <person name="Channer S."/>
            <person name="Cheshatsang Y."/>
            <person name="Chuda L."/>
            <person name="Citroen M."/>
            <person name="Collymore A."/>
            <person name="Cooke P."/>
            <person name="Costello M."/>
            <person name="D'Aco K."/>
            <person name="Daza R."/>
            <person name="De Haan G."/>
            <person name="DeGray S."/>
            <person name="DeMaso C."/>
            <person name="Dhargay N."/>
            <person name="Dooley K."/>
            <person name="Dooley E."/>
            <person name="Doricent M."/>
            <person name="Dorje P."/>
            <person name="Dorjee K."/>
            <person name="Dupes A."/>
            <person name="Elong R."/>
            <person name="Falk J."/>
            <person name="Farina A."/>
            <person name="Faro S."/>
            <person name="Ferguson D."/>
            <person name="Fisher S."/>
            <person name="Foley C.D."/>
            <person name="Franke A."/>
            <person name="Friedrich D."/>
            <person name="Gadbois L."/>
            <person name="Gearin G."/>
            <person name="Gearin C.R."/>
            <person name="Giannoukos G."/>
            <person name="Goode T."/>
            <person name="Graham J."/>
            <person name="Grandbois E."/>
            <person name="Grewal S."/>
            <person name="Gyaltsen K."/>
            <person name="Hafez N."/>
            <person name="Hagos B."/>
            <person name="Hall J."/>
            <person name="Henson C."/>
            <person name="Hollinger A."/>
            <person name="Honan T."/>
            <person name="Huard M.D."/>
            <person name="Hughes L."/>
            <person name="Hurhula B."/>
            <person name="Husby M.E."/>
            <person name="Kamat A."/>
            <person name="Kanga B."/>
            <person name="Kashin S."/>
            <person name="Khazanovich D."/>
            <person name="Kisner P."/>
            <person name="Lance K."/>
            <person name="Lara M."/>
            <person name="Lee W."/>
            <person name="Lennon N."/>
            <person name="Letendre F."/>
            <person name="LeVine R."/>
            <person name="Lipovsky A."/>
            <person name="Liu X."/>
            <person name="Liu J."/>
            <person name="Liu S."/>
            <person name="Lokyitsang T."/>
            <person name="Lokyitsang Y."/>
            <person name="Lubonja R."/>
            <person name="Lui A."/>
            <person name="MacDonald P."/>
            <person name="Magnisalis V."/>
            <person name="Maru K."/>
            <person name="Matthews C."/>
            <person name="McCusker W."/>
            <person name="McDonough S."/>
            <person name="Mehta T."/>
            <person name="Meldrim J."/>
            <person name="Meneus L."/>
            <person name="Mihai O."/>
            <person name="Mihalev A."/>
            <person name="Mihova T."/>
            <person name="Mittelman R."/>
            <person name="Mlenga V."/>
            <person name="Montmayeur A."/>
            <person name="Mulrain L."/>
            <person name="Navidi A."/>
            <person name="Naylor J."/>
            <person name="Negash T."/>
            <person name="Nguyen T."/>
            <person name="Nguyen N."/>
            <person name="Nicol R."/>
            <person name="Norbu C."/>
            <person name="Norbu N."/>
            <person name="Novod N."/>
            <person name="O'Neill B."/>
            <person name="Osman S."/>
            <person name="Markiewicz E."/>
            <person name="Oyono O.L."/>
            <person name="Patti C."/>
            <person name="Phunkhang P."/>
            <person name="Pierre F."/>
            <person name="Priest M."/>
            <person name="Raghuraman S."/>
            <person name="Rege F."/>
            <person name="Reyes R."/>
            <person name="Rise C."/>
            <person name="Rogov P."/>
            <person name="Ross K."/>
            <person name="Ryan E."/>
            <person name="Settipalli S."/>
            <person name="Shea T."/>
            <person name="Sherpa N."/>
            <person name="Shi L."/>
            <person name="Shih D."/>
            <person name="Sparrow T."/>
            <person name="Spaulding J."/>
            <person name="Stalker J."/>
            <person name="Stange-Thomann N."/>
            <person name="Stavropoulos S."/>
            <person name="Stone C."/>
            <person name="Strader C."/>
            <person name="Tesfaye S."/>
            <person name="Thomson T."/>
            <person name="Thoulutsang Y."/>
            <person name="Thoulutsang D."/>
            <person name="Topham K."/>
            <person name="Topping I."/>
            <person name="Tsamla T."/>
            <person name="Vassiliev H."/>
            <person name="Vo A."/>
            <person name="Wangchuk T."/>
            <person name="Wangdi T."/>
            <person name="Weiand M."/>
            <person name="Wilkinson J."/>
            <person name="Wilson A."/>
            <person name="Yadav S."/>
            <person name="Young G."/>
            <person name="Yu Q."/>
            <person name="Zembek L."/>
            <person name="Zhong D."/>
            <person name="Zimmer A."/>
            <person name="Zwirko Z."/>
            <person name="Jaffe D.B."/>
            <person name="Alvarez P."/>
            <person name="Brockman W."/>
            <person name="Butler J."/>
            <person name="Chin C."/>
            <person name="Gnerre S."/>
            <person name="Grabherr M."/>
            <person name="Kleber M."/>
            <person name="Mauceli E."/>
            <person name="MacCallum I."/>
        </authorList>
    </citation>
    <scope>NUCLEOTIDE SEQUENCE [LARGE SCALE GENOMIC DNA]</scope>
    <source>
        <strain evidence="2">Tucson 15287-2541.00</strain>
    </source>
</reference>
<dbReference type="InParanoid" id="B4K423"/>
<dbReference type="AlphaFoldDB" id="B4K423"/>
<dbReference type="EMBL" id="CH927755">
    <property type="protein sequence ID" value="EDW05123.1"/>
    <property type="molecule type" value="Genomic_DNA"/>
</dbReference>
<evidence type="ECO:0000313" key="2">
    <source>
        <dbReference type="Proteomes" id="UP000001070"/>
    </source>
</evidence>